<sequence>MPMLSDYPGDKILVGCIRCGMRRQYDKAAMLKAGDDRTLAMLLDEIVRRSGCVKVDNVNIYDRCGAKYEDLLELLKAARRHR</sequence>
<name>A0A1I4EUE4_9HYPH</name>
<reference evidence="1 2" key="1">
    <citation type="submission" date="2016-10" db="EMBL/GenBank/DDBJ databases">
        <authorList>
            <person name="Varghese N."/>
            <person name="Submissions S."/>
        </authorList>
    </citation>
    <scope>NUCLEOTIDE SEQUENCE [LARGE SCALE GENOMIC DNA]</scope>
    <source>
        <strain evidence="1 2">DSM 21822</strain>
    </source>
</reference>
<evidence type="ECO:0000313" key="1">
    <source>
        <dbReference type="EMBL" id="SFL08147.1"/>
    </source>
</evidence>
<dbReference type="OrthoDB" id="8116309at2"/>
<dbReference type="Proteomes" id="UP000323300">
    <property type="component" value="Unassembled WGS sequence"/>
</dbReference>
<accession>A0A1I4EUE4</accession>
<organism evidence="1 2">
    <name type="scientific">Neomesorhizobium albiziae</name>
    <dbReference type="NCBI Taxonomy" id="335020"/>
    <lineage>
        <taxon>Bacteria</taxon>
        <taxon>Pseudomonadati</taxon>
        <taxon>Pseudomonadota</taxon>
        <taxon>Alphaproteobacteria</taxon>
        <taxon>Hyphomicrobiales</taxon>
        <taxon>Phyllobacteriaceae</taxon>
        <taxon>Neomesorhizobium</taxon>
    </lineage>
</organism>
<gene>
    <name evidence="1" type="ORF">SAMN04488498_12957</name>
</gene>
<proteinExistence type="predicted"/>
<evidence type="ECO:0000313" key="2">
    <source>
        <dbReference type="Proteomes" id="UP000323300"/>
    </source>
</evidence>
<dbReference type="EMBL" id="FOSL01000029">
    <property type="protein sequence ID" value="SFL08147.1"/>
    <property type="molecule type" value="Genomic_DNA"/>
</dbReference>
<dbReference type="AlphaFoldDB" id="A0A1I4EUE4"/>
<protein>
    <submittedName>
        <fullName evidence="1">Uncharacterized protein</fullName>
    </submittedName>
</protein>
<keyword evidence="2" id="KW-1185">Reference proteome</keyword>
<dbReference type="RefSeq" id="WP_149763505.1">
    <property type="nucleotide sequence ID" value="NZ_BSPE01000012.1"/>
</dbReference>